<dbReference type="KEGG" id="mpp:MICPUCDRAFT_28995"/>
<dbReference type="GO" id="GO:0000012">
    <property type="term" value="P:single strand break repair"/>
    <property type="evidence" value="ECO:0007669"/>
    <property type="project" value="TreeGrafter"/>
</dbReference>
<dbReference type="Gene3D" id="3.30.428.10">
    <property type="entry name" value="HIT-like"/>
    <property type="match status" value="1"/>
</dbReference>
<proteinExistence type="predicted"/>
<dbReference type="GO" id="GO:0030983">
    <property type="term" value="F:mismatched DNA binding"/>
    <property type="evidence" value="ECO:0007669"/>
    <property type="project" value="TreeGrafter"/>
</dbReference>
<dbReference type="PANTHER" id="PTHR12486">
    <property type="entry name" value="APRATAXIN-RELATED"/>
    <property type="match status" value="1"/>
</dbReference>
<evidence type="ECO:0000313" key="1">
    <source>
        <dbReference type="EMBL" id="EEH53713.1"/>
    </source>
</evidence>
<reference evidence="1 2" key="1">
    <citation type="journal article" date="2009" name="Science">
        <title>Green evolution and dynamic adaptations revealed by genomes of the marine picoeukaryotes Micromonas.</title>
        <authorList>
            <person name="Worden A.Z."/>
            <person name="Lee J.H."/>
            <person name="Mock T."/>
            <person name="Rouze P."/>
            <person name="Simmons M.P."/>
            <person name="Aerts A.L."/>
            <person name="Allen A.E."/>
            <person name="Cuvelier M.L."/>
            <person name="Derelle E."/>
            <person name="Everett M.V."/>
            <person name="Foulon E."/>
            <person name="Grimwood J."/>
            <person name="Gundlach H."/>
            <person name="Henrissat B."/>
            <person name="Napoli C."/>
            <person name="McDonald S.M."/>
            <person name="Parker M.S."/>
            <person name="Rombauts S."/>
            <person name="Salamov A."/>
            <person name="Von Dassow P."/>
            <person name="Badger J.H."/>
            <person name="Coutinho P.M."/>
            <person name="Demir E."/>
            <person name="Dubchak I."/>
            <person name="Gentemann C."/>
            <person name="Eikrem W."/>
            <person name="Gready J.E."/>
            <person name="John U."/>
            <person name="Lanier W."/>
            <person name="Lindquist E.A."/>
            <person name="Lucas S."/>
            <person name="Mayer K.F."/>
            <person name="Moreau H."/>
            <person name="Not F."/>
            <person name="Otillar R."/>
            <person name="Panaud O."/>
            <person name="Pangilinan J."/>
            <person name="Paulsen I."/>
            <person name="Piegu B."/>
            <person name="Poliakov A."/>
            <person name="Robbens S."/>
            <person name="Schmutz J."/>
            <person name="Toulza E."/>
            <person name="Wyss T."/>
            <person name="Zelensky A."/>
            <person name="Zhou K."/>
            <person name="Armbrust E.V."/>
            <person name="Bhattacharya D."/>
            <person name="Goodenough U.W."/>
            <person name="Van de Peer Y."/>
            <person name="Grigoriev I.V."/>
        </authorList>
    </citation>
    <scope>NUCLEOTIDE SEQUENCE [LARGE SCALE GENOMIC DNA]</scope>
    <source>
        <strain evidence="1 2">CCMP1545</strain>
    </source>
</reference>
<dbReference type="PANTHER" id="PTHR12486:SF4">
    <property type="entry name" value="APRATAXIN"/>
    <property type="match status" value="1"/>
</dbReference>
<dbReference type="OrthoDB" id="3512845at2759"/>
<dbReference type="STRING" id="564608.C1N1Z7"/>
<organism evidence="2">
    <name type="scientific">Micromonas pusilla (strain CCMP1545)</name>
    <name type="common">Picoplanktonic green alga</name>
    <dbReference type="NCBI Taxonomy" id="564608"/>
    <lineage>
        <taxon>Eukaryota</taxon>
        <taxon>Viridiplantae</taxon>
        <taxon>Chlorophyta</taxon>
        <taxon>Mamiellophyceae</taxon>
        <taxon>Mamiellales</taxon>
        <taxon>Mamiellaceae</taxon>
        <taxon>Micromonas</taxon>
    </lineage>
</organism>
<accession>C1N1Z7</accession>
<dbReference type="GO" id="GO:0005634">
    <property type="term" value="C:nucleus"/>
    <property type="evidence" value="ECO:0007669"/>
    <property type="project" value="TreeGrafter"/>
</dbReference>
<dbReference type="GO" id="GO:0033699">
    <property type="term" value="F:DNA 5'-adenosine monophosphate hydrolase activity"/>
    <property type="evidence" value="ECO:0007669"/>
    <property type="project" value="TreeGrafter"/>
</dbReference>
<dbReference type="GO" id="GO:0003697">
    <property type="term" value="F:single-stranded DNA binding"/>
    <property type="evidence" value="ECO:0007669"/>
    <property type="project" value="TreeGrafter"/>
</dbReference>
<dbReference type="SUPFAM" id="SSF54197">
    <property type="entry name" value="HIT-like"/>
    <property type="match status" value="1"/>
</dbReference>
<dbReference type="Proteomes" id="UP000001876">
    <property type="component" value="Unassembled WGS sequence"/>
</dbReference>
<dbReference type="AlphaFoldDB" id="C1N1Z7"/>
<dbReference type="InterPro" id="IPR036265">
    <property type="entry name" value="HIT-like_sf"/>
</dbReference>
<gene>
    <name evidence="1" type="ORF">MICPUCDRAFT_28995</name>
</gene>
<keyword evidence="2" id="KW-1185">Reference proteome</keyword>
<evidence type="ECO:0000313" key="2">
    <source>
        <dbReference type="Proteomes" id="UP000001876"/>
    </source>
</evidence>
<name>C1N1Z7_MICPC</name>
<dbReference type="Pfam" id="PF11969">
    <property type="entry name" value="DcpS_C"/>
    <property type="match status" value="1"/>
</dbReference>
<dbReference type="eggNOG" id="KOG0562">
    <property type="taxonomic scope" value="Eukaryota"/>
</dbReference>
<dbReference type="RefSeq" id="XP_003062001.1">
    <property type="nucleotide sequence ID" value="XM_003061955.1"/>
</dbReference>
<dbReference type="GeneID" id="9687644"/>
<dbReference type="GO" id="GO:0003725">
    <property type="term" value="F:double-stranded RNA binding"/>
    <property type="evidence" value="ECO:0007669"/>
    <property type="project" value="TreeGrafter"/>
</dbReference>
<dbReference type="EMBL" id="GG663745">
    <property type="protein sequence ID" value="EEH53713.1"/>
    <property type="molecule type" value="Genomic_DNA"/>
</dbReference>
<sequence length="176" mass="19250">MRDKYPKASTHLLVLARDQTLAAGPTALTKAHAPLLTRMLAAGRKAAAEEAARARPGGIDTTTRMNTPPGSDVFKLGFHAKPSMPCLHLHVISQDLRGVGMKTRRHWSSFATGFFKLAREDMPLPVGWDPEEEEREMKMARLSCHKCGDGPFATFPKLTEHVSACDVAAAGERVDF</sequence>
<dbReference type="GO" id="GO:1990165">
    <property type="term" value="F:single-strand break-containing DNA binding"/>
    <property type="evidence" value="ECO:0007669"/>
    <property type="project" value="TreeGrafter"/>
</dbReference>
<protein>
    <submittedName>
        <fullName evidence="1">Predicted protein</fullName>
    </submittedName>
</protein>